<evidence type="ECO:0000313" key="3">
    <source>
        <dbReference type="Proteomes" id="UP001597034"/>
    </source>
</evidence>
<feature type="transmembrane region" description="Helical" evidence="1">
    <location>
        <begin position="69"/>
        <end position="88"/>
    </location>
</feature>
<evidence type="ECO:0000256" key="1">
    <source>
        <dbReference type="SAM" id="Phobius"/>
    </source>
</evidence>
<name>A0ABD6DLX6_9EURY</name>
<comment type="caution">
    <text evidence="2">The sequence shown here is derived from an EMBL/GenBank/DDBJ whole genome shotgun (WGS) entry which is preliminary data.</text>
</comment>
<dbReference type="Pfam" id="PF24365">
    <property type="entry name" value="DUF7521"/>
    <property type="match status" value="1"/>
</dbReference>
<dbReference type="InterPro" id="IPR055943">
    <property type="entry name" value="DUF7521"/>
</dbReference>
<accession>A0ABD6DLX6</accession>
<reference evidence="2 3" key="1">
    <citation type="journal article" date="2019" name="Int. J. Syst. Evol. Microbiol.">
        <title>The Global Catalogue of Microorganisms (GCM) 10K type strain sequencing project: providing services to taxonomists for standard genome sequencing and annotation.</title>
        <authorList>
            <consortium name="The Broad Institute Genomics Platform"/>
            <consortium name="The Broad Institute Genome Sequencing Center for Infectious Disease"/>
            <person name="Wu L."/>
            <person name="Ma J."/>
        </authorList>
    </citation>
    <scope>NUCLEOTIDE SEQUENCE [LARGE SCALE GENOMIC DNA]</scope>
    <source>
        <strain evidence="2 3">CGMCC 1.10390</strain>
    </source>
</reference>
<dbReference type="Proteomes" id="UP001597034">
    <property type="component" value="Unassembled WGS sequence"/>
</dbReference>
<keyword evidence="3" id="KW-1185">Reference proteome</keyword>
<protein>
    <submittedName>
        <fullName evidence="2">Uncharacterized protein</fullName>
    </submittedName>
</protein>
<dbReference type="AlphaFoldDB" id="A0ABD6DLX6"/>
<feature type="transmembrane region" description="Helical" evidence="1">
    <location>
        <begin position="6"/>
        <end position="26"/>
    </location>
</feature>
<sequence>MVSTTPFAVLANAVSVALGGVVAHVAYRAHRRTASRPLLWLAVGLAALTAAGVLGVADGLVGLDPTVRRLGQAVALAVGFALVAVALYQQVE</sequence>
<dbReference type="RefSeq" id="WP_256400641.1">
    <property type="nucleotide sequence ID" value="NZ_JANHJR010000003.1"/>
</dbReference>
<organism evidence="2 3">
    <name type="scientific">Haloarchaeobius litoreus</name>
    <dbReference type="NCBI Taxonomy" id="755306"/>
    <lineage>
        <taxon>Archaea</taxon>
        <taxon>Methanobacteriati</taxon>
        <taxon>Methanobacteriota</taxon>
        <taxon>Stenosarchaea group</taxon>
        <taxon>Halobacteria</taxon>
        <taxon>Halobacteriales</taxon>
        <taxon>Halorubellaceae</taxon>
        <taxon>Haloarchaeobius</taxon>
    </lineage>
</organism>
<proteinExistence type="predicted"/>
<keyword evidence="1" id="KW-0812">Transmembrane</keyword>
<dbReference type="EMBL" id="JBHUDO010000003">
    <property type="protein sequence ID" value="MFD1647299.1"/>
    <property type="molecule type" value="Genomic_DNA"/>
</dbReference>
<keyword evidence="1" id="KW-1133">Transmembrane helix</keyword>
<keyword evidence="1" id="KW-0472">Membrane</keyword>
<evidence type="ECO:0000313" key="2">
    <source>
        <dbReference type="EMBL" id="MFD1647299.1"/>
    </source>
</evidence>
<feature type="transmembrane region" description="Helical" evidence="1">
    <location>
        <begin position="38"/>
        <end position="57"/>
    </location>
</feature>
<gene>
    <name evidence="2" type="ORF">ACFSBL_16550</name>
</gene>